<protein>
    <recommendedName>
        <fullName evidence="4">Integral membrane protein</fullName>
    </recommendedName>
</protein>
<keyword evidence="1" id="KW-0472">Membrane</keyword>
<proteinExistence type="predicted"/>
<organism evidence="2 3">
    <name type="scientific">Arthrobacter terrae</name>
    <dbReference type="NCBI Taxonomy" id="2935737"/>
    <lineage>
        <taxon>Bacteria</taxon>
        <taxon>Bacillati</taxon>
        <taxon>Actinomycetota</taxon>
        <taxon>Actinomycetes</taxon>
        <taxon>Micrococcales</taxon>
        <taxon>Micrococcaceae</taxon>
        <taxon>Arthrobacter</taxon>
    </lineage>
</organism>
<feature type="transmembrane region" description="Helical" evidence="1">
    <location>
        <begin position="197"/>
        <end position="215"/>
    </location>
</feature>
<gene>
    <name evidence="2" type="ORF">IV500_13160</name>
</gene>
<comment type="caution">
    <text evidence="2">The sequence shown here is derived from an EMBL/GenBank/DDBJ whole genome shotgun (WGS) entry which is preliminary data.</text>
</comment>
<evidence type="ECO:0000313" key="2">
    <source>
        <dbReference type="EMBL" id="MBG0740330.1"/>
    </source>
</evidence>
<name>A0A931CQ50_9MICC</name>
<feature type="transmembrane region" description="Helical" evidence="1">
    <location>
        <begin position="171"/>
        <end position="190"/>
    </location>
</feature>
<dbReference type="AlphaFoldDB" id="A0A931CQ50"/>
<keyword evidence="3" id="KW-1185">Reference proteome</keyword>
<keyword evidence="1" id="KW-1133">Transmembrane helix</keyword>
<feature type="transmembrane region" description="Helical" evidence="1">
    <location>
        <begin position="247"/>
        <end position="271"/>
    </location>
</feature>
<evidence type="ECO:0008006" key="4">
    <source>
        <dbReference type="Google" id="ProtNLM"/>
    </source>
</evidence>
<keyword evidence="1" id="KW-0812">Transmembrane</keyword>
<sequence>MRTLVAAIMVLLALVLTAVAVPAIWADRNVVQEDGFVAMAAPLGSDTEFQQALADATVKSVSSQLDLNSALLALVQPSIEAAAKALSSDPGYPAAWTETLRRSHRLTVADTPGSGGADRLTLDIAPLLTLLENKVAAGLDVAVTPPEQVLIEVGQPAQRTAIVRLSTYAPLGYWLAGGAGLALLLALVIARRRSSTLVLTGLGLAVVAGLWKLALDRISAAVLASSSGNAIAELFKEQFVSAATKDFGQWIVVALLVAVLLVVVGSLGRVLRRERGSSRRPRGST</sequence>
<dbReference type="Proteomes" id="UP000655366">
    <property type="component" value="Unassembled WGS sequence"/>
</dbReference>
<dbReference type="EMBL" id="JADNYM010000016">
    <property type="protein sequence ID" value="MBG0740330.1"/>
    <property type="molecule type" value="Genomic_DNA"/>
</dbReference>
<dbReference type="RefSeq" id="WP_196397266.1">
    <property type="nucleotide sequence ID" value="NZ_JADNYM010000016.1"/>
</dbReference>
<evidence type="ECO:0000256" key="1">
    <source>
        <dbReference type="SAM" id="Phobius"/>
    </source>
</evidence>
<reference evidence="2 3" key="1">
    <citation type="submission" date="2020-11" db="EMBL/GenBank/DDBJ databases">
        <title>Arthrobacter antarcticus sp. nov., isolated from Antarctic Soil.</title>
        <authorList>
            <person name="Li J."/>
        </authorList>
    </citation>
    <scope>NUCLEOTIDE SEQUENCE [LARGE SCALE GENOMIC DNA]</scope>
    <source>
        <strain evidence="2 3">Z1-20</strain>
    </source>
</reference>
<evidence type="ECO:0000313" key="3">
    <source>
        <dbReference type="Proteomes" id="UP000655366"/>
    </source>
</evidence>
<accession>A0A931CQ50</accession>